<evidence type="ECO:0000256" key="7">
    <source>
        <dbReference type="ARBA" id="ARBA00049158"/>
    </source>
</evidence>
<evidence type="ECO:0000256" key="4">
    <source>
        <dbReference type="ARBA" id="ARBA00022605"/>
    </source>
</evidence>
<evidence type="ECO:0000256" key="5">
    <source>
        <dbReference type="ARBA" id="ARBA00022801"/>
    </source>
</evidence>
<dbReference type="AlphaFoldDB" id="A0A6J7J0T6"/>
<keyword evidence="4" id="KW-0028">Amino-acid biosynthesis</keyword>
<gene>
    <name evidence="9" type="ORF">UFOPK3674_01527</name>
</gene>
<evidence type="ECO:0000256" key="6">
    <source>
        <dbReference type="ARBA" id="ARBA00023102"/>
    </source>
</evidence>
<dbReference type="NCBIfam" id="TIGR01856">
    <property type="entry name" value="hisJ_fam"/>
    <property type="match status" value="1"/>
</dbReference>
<evidence type="ECO:0000256" key="2">
    <source>
        <dbReference type="ARBA" id="ARBA00009152"/>
    </source>
</evidence>
<comment type="catalytic activity">
    <reaction evidence="7">
        <text>L-histidinol phosphate + H2O = L-histidinol + phosphate</text>
        <dbReference type="Rhea" id="RHEA:14465"/>
        <dbReference type="ChEBI" id="CHEBI:15377"/>
        <dbReference type="ChEBI" id="CHEBI:43474"/>
        <dbReference type="ChEBI" id="CHEBI:57699"/>
        <dbReference type="ChEBI" id="CHEBI:57980"/>
        <dbReference type="EC" id="3.1.3.15"/>
    </reaction>
</comment>
<organism evidence="9">
    <name type="scientific">freshwater metagenome</name>
    <dbReference type="NCBI Taxonomy" id="449393"/>
    <lineage>
        <taxon>unclassified sequences</taxon>
        <taxon>metagenomes</taxon>
        <taxon>ecological metagenomes</taxon>
    </lineage>
</organism>
<dbReference type="UniPathway" id="UPA00031">
    <property type="reaction ID" value="UER00013"/>
</dbReference>
<keyword evidence="6" id="KW-0368">Histidine biosynthesis</keyword>
<dbReference type="EMBL" id="CAFBMX010000007">
    <property type="protein sequence ID" value="CAB4936709.1"/>
    <property type="molecule type" value="Genomic_DNA"/>
</dbReference>
<reference evidence="9" key="1">
    <citation type="submission" date="2020-05" db="EMBL/GenBank/DDBJ databases">
        <authorList>
            <person name="Chiriac C."/>
            <person name="Salcher M."/>
            <person name="Ghai R."/>
            <person name="Kavagutti S V."/>
        </authorList>
    </citation>
    <scope>NUCLEOTIDE SEQUENCE</scope>
</reference>
<dbReference type="SUPFAM" id="SSF89550">
    <property type="entry name" value="PHP domain-like"/>
    <property type="match status" value="1"/>
</dbReference>
<dbReference type="GO" id="GO:0004401">
    <property type="term" value="F:histidinol-phosphatase activity"/>
    <property type="evidence" value="ECO:0007669"/>
    <property type="project" value="UniProtKB-EC"/>
</dbReference>
<dbReference type="PANTHER" id="PTHR21039:SF0">
    <property type="entry name" value="HISTIDINOL-PHOSPHATASE"/>
    <property type="match status" value="1"/>
</dbReference>
<dbReference type="Gene3D" id="3.20.20.140">
    <property type="entry name" value="Metal-dependent hydrolases"/>
    <property type="match status" value="1"/>
</dbReference>
<protein>
    <recommendedName>
        <fullName evidence="3">histidinol-phosphatase</fullName>
        <ecNumber evidence="3">3.1.3.15</ecNumber>
    </recommendedName>
</protein>
<dbReference type="CDD" id="cd12110">
    <property type="entry name" value="PHP_HisPPase_Hisj_like"/>
    <property type="match status" value="1"/>
</dbReference>
<sequence length="277" mass="30814">MLTDYHVHLRPDGPGSDAAEFFTAENAERYREAAAGRGIAELGVSEHIYRFTEALEIWDAPLWQAWAFDDVDAYCSFVRGQTDLRLGIEADYIPGREDRLESFLERRDWDYVIGSIHFVGQGALDHPDYDIWGMGVGVEKVWTTYFTWLGEAARTGLFDVLAHPDLVKHWGSTRPMPEGDLRRFYELAMDGIAESGVAIELSTAGLRKPVGELYPSTAFLEMCLDAGCPVSLSSDAHTPDILGYGYDQALAVLAECGVTELAVFEGRERRLEPIGPS</sequence>
<name>A0A6J7J0T6_9ZZZZ</name>
<dbReference type="NCBIfam" id="NF005596">
    <property type="entry name" value="PRK07328.1"/>
    <property type="match status" value="1"/>
</dbReference>
<proteinExistence type="inferred from homology"/>
<evidence type="ECO:0000256" key="1">
    <source>
        <dbReference type="ARBA" id="ARBA00004970"/>
    </source>
</evidence>
<dbReference type="InterPro" id="IPR004013">
    <property type="entry name" value="PHP_dom"/>
</dbReference>
<dbReference type="InterPro" id="IPR010140">
    <property type="entry name" value="Histidinol_P_phosphatase_HisJ"/>
</dbReference>
<dbReference type="GO" id="GO:0000105">
    <property type="term" value="P:L-histidine biosynthetic process"/>
    <property type="evidence" value="ECO:0007669"/>
    <property type="project" value="UniProtKB-UniPathway"/>
</dbReference>
<dbReference type="PANTHER" id="PTHR21039">
    <property type="entry name" value="HISTIDINOL PHOSPHATASE-RELATED"/>
    <property type="match status" value="1"/>
</dbReference>
<comment type="pathway">
    <text evidence="1">Amino-acid biosynthesis; L-histidine biosynthesis; L-histidine from 5-phospho-alpha-D-ribose 1-diphosphate: step 8/9.</text>
</comment>
<dbReference type="InterPro" id="IPR016195">
    <property type="entry name" value="Pol/histidinol_Pase-like"/>
</dbReference>
<evidence type="ECO:0000313" key="9">
    <source>
        <dbReference type="EMBL" id="CAB4936709.1"/>
    </source>
</evidence>
<feature type="domain" description="PHP" evidence="8">
    <location>
        <begin position="25"/>
        <end position="204"/>
    </location>
</feature>
<dbReference type="Pfam" id="PF02811">
    <property type="entry name" value="PHP"/>
    <property type="match status" value="1"/>
</dbReference>
<keyword evidence="5" id="KW-0378">Hydrolase</keyword>
<accession>A0A6J7J0T6</accession>
<comment type="similarity">
    <text evidence="2">Belongs to the PHP hydrolase family. HisK subfamily.</text>
</comment>
<evidence type="ECO:0000256" key="3">
    <source>
        <dbReference type="ARBA" id="ARBA00013085"/>
    </source>
</evidence>
<dbReference type="GO" id="GO:0005737">
    <property type="term" value="C:cytoplasm"/>
    <property type="evidence" value="ECO:0007669"/>
    <property type="project" value="TreeGrafter"/>
</dbReference>
<dbReference type="EC" id="3.1.3.15" evidence="3"/>
<evidence type="ECO:0000259" key="8">
    <source>
        <dbReference type="Pfam" id="PF02811"/>
    </source>
</evidence>